<dbReference type="Proteomes" id="UP000185604">
    <property type="component" value="Unassembled WGS sequence"/>
</dbReference>
<sequence length="171" mass="20113">MFQEWEELNDDLKSAYYLGLCEAIVPTLKQSNDFNYIKEALDACWKWLEHKNIEADDLYTYLENLDDTGILTLMQLESNEDALDAWICIADAISYTIYKAYKYQKDEYLPETIESIDSYELFEEFHSHFSLLSKNPGQKEKAFLKFLKKDSKEKVSRKSVQDFLLNIEAAK</sequence>
<dbReference type="AlphaFoldDB" id="A0A7Z0WWR7"/>
<comment type="caution">
    <text evidence="1">The sequence shown here is derived from an EMBL/GenBank/DDBJ whole genome shotgun (WGS) entry which is preliminary data.</text>
</comment>
<protein>
    <recommendedName>
        <fullName evidence="3">DUF416 family protein</fullName>
    </recommendedName>
</protein>
<evidence type="ECO:0000313" key="2">
    <source>
        <dbReference type="Proteomes" id="UP000185604"/>
    </source>
</evidence>
<proteinExistence type="predicted"/>
<dbReference type="EMBL" id="LKPO01000019">
    <property type="protein sequence ID" value="OLF91183.1"/>
    <property type="molecule type" value="Genomic_DNA"/>
</dbReference>
<dbReference type="RefSeq" id="WP_023855234.1">
    <property type="nucleotide sequence ID" value="NZ_CAOJBV010000003.1"/>
</dbReference>
<accession>A0A7Z0WWR7</accession>
<evidence type="ECO:0008006" key="3">
    <source>
        <dbReference type="Google" id="ProtNLM"/>
    </source>
</evidence>
<reference evidence="1 2" key="1">
    <citation type="journal article" date="2016" name="Front. Microbiol.">
        <title>High-Level Heat Resistance of Spores of Bacillus amyloliquefaciens and Bacillus licheniformis Results from the Presence of a spoVA Operon in a Tn1546 Transposon.</title>
        <authorList>
            <person name="Berendsen E.M."/>
            <person name="Koning R.A."/>
            <person name="Boekhorst J."/>
            <person name="de Jong A."/>
            <person name="Kuipers O.P."/>
            <person name="Wells-Bennik M.H."/>
        </authorList>
    </citation>
    <scope>NUCLEOTIDE SEQUENCE [LARGE SCALE GENOMIC DNA]</scope>
    <source>
        <strain evidence="1 2">B4121</strain>
    </source>
</reference>
<dbReference type="Pfam" id="PF14434">
    <property type="entry name" value="Imm6"/>
    <property type="match status" value="1"/>
</dbReference>
<gene>
    <name evidence="1" type="ORF">B4121_2661</name>
</gene>
<name>A0A7Z0WWR7_9BACI</name>
<organism evidence="1 2">
    <name type="scientific">Bacillus paralicheniformis</name>
    <dbReference type="NCBI Taxonomy" id="1648923"/>
    <lineage>
        <taxon>Bacteria</taxon>
        <taxon>Bacillati</taxon>
        <taxon>Bacillota</taxon>
        <taxon>Bacilli</taxon>
        <taxon>Bacillales</taxon>
        <taxon>Bacillaceae</taxon>
        <taxon>Bacillus</taxon>
    </lineage>
</organism>
<dbReference type="InterPro" id="IPR025674">
    <property type="entry name" value="Imm6"/>
</dbReference>
<evidence type="ECO:0000313" key="1">
    <source>
        <dbReference type="EMBL" id="OLF91183.1"/>
    </source>
</evidence>